<dbReference type="KEGG" id="vg:29061610"/>
<name>A0A1B2IC65_9CAUD</name>
<accession>A0A1B2IC65</accession>
<organism evidence="1 2">
    <name type="scientific">Erwinia phage vB_EamM_EarlPhillipIV</name>
    <dbReference type="NCBI Taxonomy" id="1883372"/>
    <lineage>
        <taxon>Viruses</taxon>
        <taxon>Duplodnaviria</taxon>
        <taxon>Heunggongvirae</taxon>
        <taxon>Uroviricota</taxon>
        <taxon>Caudoviricetes</taxon>
        <taxon>Chimalliviridae</taxon>
        <taxon>Derbicusvirus</taxon>
        <taxon>Derbicusvirus derbicus</taxon>
    </lineage>
</organism>
<protein>
    <submittedName>
        <fullName evidence="1">Uncharacterized protein</fullName>
    </submittedName>
</protein>
<dbReference type="Proteomes" id="UP000201594">
    <property type="component" value="Segment"/>
</dbReference>
<dbReference type="RefSeq" id="YP_009278318.1">
    <property type="nucleotide sequence ID" value="NC_031007.1"/>
</dbReference>
<reference evidence="2" key="1">
    <citation type="submission" date="2016-06" db="EMBL/GenBank/DDBJ databases">
        <authorList>
            <person name="Berg J.A."/>
            <person name="Buchanan A.L."/>
            <person name="Choi M.C."/>
            <person name="Sharma R."/>
            <person name="Tatlow P."/>
            <person name="Allen R.C."/>
            <person name="Bloomfield T.J."/>
            <person name="Buhler B."/>
            <person name="Bybee R.N."/>
            <person name="Duncan S."/>
            <person name="Fuhriman D.A."/>
            <person name="Harris N."/>
            <person name="Hilton J.A."/>
            <person name="Hurst E."/>
            <person name="James B.D."/>
            <person name="Knabe B.K."/>
            <person name="Pollock S.V."/>
            <person name="Ririe D.B."/>
            <person name="Rogers S.L."/>
            <person name="Stephenson M.B."/>
            <person name="Thompson S.E."/>
            <person name="Usher B.K."/>
            <person name="Ward A.T."/>
            <person name="Webb C.J."/>
            <person name="Wells M.J."/>
            <person name="Wright C.K."/>
            <person name="Breakwell D.P."/>
            <person name="Hope S."/>
            <person name="Grose J.H."/>
        </authorList>
    </citation>
    <scope>NUCLEOTIDE SEQUENCE [LARGE SCALE GENOMIC DNA]</scope>
</reference>
<dbReference type="OrthoDB" id="32278at10239"/>
<gene>
    <name evidence="1" type="ORF">EARLPHILLIPIV_6</name>
</gene>
<sequence>MRWPSRRTFFTVHLFDIVERRDCAMKNFFDYLRAGEIPREVVYDRSKYNTFMAFLVTSPYFKTFSDEMTTVEERVQFDLPDVVECHSALSLADVSTMIKNQDHLDYLLRSLVDKLLREEDTYESVFAALLDYYYMVRNYNRFPLNTVH</sequence>
<dbReference type="EMBL" id="KX397367">
    <property type="protein sequence ID" value="ANZ48856.1"/>
    <property type="molecule type" value="Genomic_DNA"/>
</dbReference>
<proteinExistence type="predicted"/>
<dbReference type="GeneID" id="29061610"/>
<evidence type="ECO:0000313" key="1">
    <source>
        <dbReference type="EMBL" id="ANZ48856.1"/>
    </source>
</evidence>
<evidence type="ECO:0000313" key="2">
    <source>
        <dbReference type="Proteomes" id="UP000201594"/>
    </source>
</evidence>